<dbReference type="Proteomes" id="UP000800981">
    <property type="component" value="Unassembled WGS sequence"/>
</dbReference>
<name>A0ABX0GWC4_9ACTN</name>
<keyword evidence="3" id="KW-1185">Reference proteome</keyword>
<dbReference type="InterPro" id="IPR010093">
    <property type="entry name" value="SinI_DNA-bd"/>
</dbReference>
<gene>
    <name evidence="2" type="ORF">G9H71_13890</name>
</gene>
<dbReference type="EMBL" id="JAANNP010000012">
    <property type="protein sequence ID" value="NHC14875.1"/>
    <property type="molecule type" value="Genomic_DNA"/>
</dbReference>
<reference evidence="2 3" key="1">
    <citation type="submission" date="2020-03" db="EMBL/GenBank/DDBJ databases">
        <title>Two novel Motilibacter sp.</title>
        <authorList>
            <person name="Liu S."/>
        </authorList>
    </citation>
    <scope>NUCLEOTIDE SEQUENCE [LARGE SCALE GENOMIC DNA]</scope>
    <source>
        <strain evidence="2 3">E257</strain>
    </source>
</reference>
<feature type="domain" description="Helix-turn-helix" evidence="1">
    <location>
        <begin position="17"/>
        <end position="64"/>
    </location>
</feature>
<dbReference type="SUPFAM" id="SSF46955">
    <property type="entry name" value="Putative DNA-binding domain"/>
    <property type="match status" value="1"/>
</dbReference>
<evidence type="ECO:0000313" key="3">
    <source>
        <dbReference type="Proteomes" id="UP000800981"/>
    </source>
</evidence>
<dbReference type="RefSeq" id="WP_166167004.1">
    <property type="nucleotide sequence ID" value="NZ_JAANNP010000012.1"/>
</dbReference>
<dbReference type="InterPro" id="IPR009061">
    <property type="entry name" value="DNA-bd_dom_put_sf"/>
</dbReference>
<dbReference type="Pfam" id="PF12728">
    <property type="entry name" value="HTH_17"/>
    <property type="match status" value="1"/>
</dbReference>
<sequence>MAGKDRAAGAALGEVRFLTVAEVASIMRVSKMTVYRLVHNGDLPAVRVGRSFRVPEQAVHDYLRDSFVETA</sequence>
<evidence type="ECO:0000259" key="1">
    <source>
        <dbReference type="Pfam" id="PF12728"/>
    </source>
</evidence>
<dbReference type="NCBIfam" id="TIGR01764">
    <property type="entry name" value="excise"/>
    <property type="match status" value="1"/>
</dbReference>
<dbReference type="InterPro" id="IPR041657">
    <property type="entry name" value="HTH_17"/>
</dbReference>
<proteinExistence type="predicted"/>
<protein>
    <submittedName>
        <fullName evidence="2">Helix-turn-helix domain-containing protein</fullName>
    </submittedName>
</protein>
<comment type="caution">
    <text evidence="2">The sequence shown here is derived from an EMBL/GenBank/DDBJ whole genome shotgun (WGS) entry which is preliminary data.</text>
</comment>
<organism evidence="2 3">
    <name type="scientific">Motilibacter deserti</name>
    <dbReference type="NCBI Taxonomy" id="2714956"/>
    <lineage>
        <taxon>Bacteria</taxon>
        <taxon>Bacillati</taxon>
        <taxon>Actinomycetota</taxon>
        <taxon>Actinomycetes</taxon>
        <taxon>Motilibacterales</taxon>
        <taxon>Motilibacteraceae</taxon>
        <taxon>Motilibacter</taxon>
    </lineage>
</organism>
<evidence type="ECO:0000313" key="2">
    <source>
        <dbReference type="EMBL" id="NHC14875.1"/>
    </source>
</evidence>
<accession>A0ABX0GWC4</accession>